<keyword evidence="3" id="KW-1185">Reference proteome</keyword>
<evidence type="ECO:0000313" key="3">
    <source>
        <dbReference type="Proteomes" id="UP000273252"/>
    </source>
</evidence>
<protein>
    <submittedName>
        <fullName evidence="2">DNA mismatch repair protein</fullName>
    </submittedName>
</protein>
<sequence>MSRLRLPPAWLLVLIGLVLNVLAILMSSIVLDRLSGEIAELTEQKNANVYSIQLAWNSVETLERKREVLLLHISQAQHKPTDAVLNSAMMAQFEGWLMAPIPALTVENIPVLMMRVDKAQQRLRKQIDTYYLDNITITEVMIGLNDRIAWYKNIGLFLQVFGLALILARDLARKP</sequence>
<reference evidence="2 3" key="1">
    <citation type="submission" date="2018-08" db="EMBL/GenBank/DDBJ databases">
        <title>Vibrio isolated from the Eastern China Marginal Seas.</title>
        <authorList>
            <person name="Li Y."/>
        </authorList>
    </citation>
    <scope>NUCLEOTIDE SEQUENCE [LARGE SCALE GENOMIC DNA]</scope>
    <source>
        <strain evidence="2 3">BEI233</strain>
    </source>
</reference>
<dbReference type="Proteomes" id="UP000273252">
    <property type="component" value="Unassembled WGS sequence"/>
</dbReference>
<keyword evidence="1" id="KW-0812">Transmembrane</keyword>
<accession>A0A3A6Q977</accession>
<feature type="transmembrane region" description="Helical" evidence="1">
    <location>
        <begin position="9"/>
        <end position="31"/>
    </location>
</feature>
<dbReference type="EMBL" id="QVMU01000027">
    <property type="protein sequence ID" value="RJX66580.1"/>
    <property type="molecule type" value="Genomic_DNA"/>
</dbReference>
<name>A0A3A6Q977_9VIBR</name>
<dbReference type="AlphaFoldDB" id="A0A3A6Q977"/>
<proteinExistence type="predicted"/>
<organism evidence="2 3">
    <name type="scientific">Vibrio sinensis</name>
    <dbReference type="NCBI Taxonomy" id="2302434"/>
    <lineage>
        <taxon>Bacteria</taxon>
        <taxon>Pseudomonadati</taxon>
        <taxon>Pseudomonadota</taxon>
        <taxon>Gammaproteobacteria</taxon>
        <taxon>Vibrionales</taxon>
        <taxon>Vibrionaceae</taxon>
        <taxon>Vibrio</taxon>
    </lineage>
</organism>
<evidence type="ECO:0000256" key="1">
    <source>
        <dbReference type="SAM" id="Phobius"/>
    </source>
</evidence>
<evidence type="ECO:0000313" key="2">
    <source>
        <dbReference type="EMBL" id="RJX66580.1"/>
    </source>
</evidence>
<dbReference type="RefSeq" id="WP_120034692.1">
    <property type="nucleotide sequence ID" value="NZ_QVMU01000027.1"/>
</dbReference>
<keyword evidence="1" id="KW-0472">Membrane</keyword>
<gene>
    <name evidence="2" type="ORF">DZ860_20085</name>
</gene>
<comment type="caution">
    <text evidence="2">The sequence shown here is derived from an EMBL/GenBank/DDBJ whole genome shotgun (WGS) entry which is preliminary data.</text>
</comment>
<keyword evidence="1" id="KW-1133">Transmembrane helix</keyword>
<dbReference type="OrthoDB" id="6214359at2"/>